<evidence type="ECO:0000313" key="1">
    <source>
        <dbReference type="EMBL" id="KRP58707.1"/>
    </source>
</evidence>
<comment type="caution">
    <text evidence="1">The sequence shown here is derived from an EMBL/GenBank/DDBJ whole genome shotgun (WGS) entry which is preliminary data.</text>
</comment>
<accession>A0A0R2ZJX5</accession>
<protein>
    <submittedName>
        <fullName evidence="1">Uncharacterized protein</fullName>
    </submittedName>
</protein>
<organism evidence="1 2">
    <name type="scientific">Pseudomonas trivialis</name>
    <dbReference type="NCBI Taxonomy" id="200450"/>
    <lineage>
        <taxon>Bacteria</taxon>
        <taxon>Pseudomonadati</taxon>
        <taxon>Pseudomonadota</taxon>
        <taxon>Gammaproteobacteria</taxon>
        <taxon>Pseudomonadales</taxon>
        <taxon>Pseudomonadaceae</taxon>
        <taxon>Pseudomonas</taxon>
    </lineage>
</organism>
<gene>
    <name evidence="1" type="ORF">TU79_18265</name>
</gene>
<dbReference type="EMBL" id="JYLK01000013">
    <property type="protein sequence ID" value="KRP58707.1"/>
    <property type="molecule type" value="Genomic_DNA"/>
</dbReference>
<sequence length="97" mass="9950">MTVPGKKDLGVMKAAKAGGVYFNASQGAATNGVTGIFGKTCRIFVWQAQIGLNTLSVVSTVRVAAGLPAIPVTRRVSQAGLVPSQASQLPHLSVDTL</sequence>
<proteinExistence type="predicted"/>
<dbReference type="Proteomes" id="UP000052019">
    <property type="component" value="Unassembled WGS sequence"/>
</dbReference>
<dbReference type="AlphaFoldDB" id="A0A0R2ZJX5"/>
<reference evidence="1 2" key="1">
    <citation type="submission" date="2015-02" db="EMBL/GenBank/DDBJ databases">
        <title>Two Pseudomonas sp. nov. isolated from raw milk.</title>
        <authorList>
            <person name="Wenning M."/>
            <person name="von Neubeck M."/>
            <person name="Huptas C."/>
            <person name="Scherer S."/>
        </authorList>
    </citation>
    <scope>NUCLEOTIDE SEQUENCE [LARGE SCALE GENOMIC DNA]</scope>
    <source>
        <strain evidence="1 2">DSM 14937</strain>
    </source>
</reference>
<name>A0A0R2ZJX5_9PSED</name>
<evidence type="ECO:0000313" key="2">
    <source>
        <dbReference type="Proteomes" id="UP000052019"/>
    </source>
</evidence>
<dbReference type="PATRIC" id="fig|200450.4.peg.583"/>